<feature type="transmembrane region" description="Helical" evidence="7">
    <location>
        <begin position="165"/>
        <end position="188"/>
    </location>
</feature>
<feature type="transmembrane region" description="Helical" evidence="7">
    <location>
        <begin position="272"/>
        <end position="297"/>
    </location>
</feature>
<comment type="similarity">
    <text evidence="2">Belongs to the major facilitator superfamily. Sugar transporter (TC 2.A.1.1) family.</text>
</comment>
<feature type="transmembrane region" description="Helical" evidence="7">
    <location>
        <begin position="358"/>
        <end position="381"/>
    </location>
</feature>
<reference evidence="9" key="1">
    <citation type="submission" date="2020-10" db="EMBL/GenBank/DDBJ databases">
        <title>Phylogeny of dyella-like bacteria.</title>
        <authorList>
            <person name="Fu J."/>
        </authorList>
    </citation>
    <scope>NUCLEOTIDE SEQUENCE</scope>
    <source>
        <strain evidence="9">DHOC52</strain>
    </source>
</reference>
<feature type="transmembrane region" description="Helical" evidence="7">
    <location>
        <begin position="194"/>
        <end position="212"/>
    </location>
</feature>
<keyword evidence="5 7" id="KW-1133">Transmembrane helix</keyword>
<evidence type="ECO:0000256" key="7">
    <source>
        <dbReference type="SAM" id="Phobius"/>
    </source>
</evidence>
<dbReference type="PANTHER" id="PTHR23511">
    <property type="entry name" value="SYNAPTIC VESICLE GLYCOPROTEIN 2"/>
    <property type="match status" value="1"/>
</dbReference>
<gene>
    <name evidence="9" type="ORF">ISP19_15340</name>
</gene>
<dbReference type="InterPro" id="IPR020846">
    <property type="entry name" value="MFS_dom"/>
</dbReference>
<evidence type="ECO:0000256" key="6">
    <source>
        <dbReference type="ARBA" id="ARBA00023136"/>
    </source>
</evidence>
<keyword evidence="3" id="KW-0813">Transport</keyword>
<feature type="transmembrane region" description="Helical" evidence="7">
    <location>
        <begin position="309"/>
        <end position="327"/>
    </location>
</feature>
<dbReference type="InterPro" id="IPR005828">
    <property type="entry name" value="MFS_sugar_transport-like"/>
</dbReference>
<feature type="transmembrane region" description="Helical" evidence="7">
    <location>
        <begin position="133"/>
        <end position="153"/>
    </location>
</feature>
<evidence type="ECO:0000256" key="5">
    <source>
        <dbReference type="ARBA" id="ARBA00022989"/>
    </source>
</evidence>
<dbReference type="InterPro" id="IPR036259">
    <property type="entry name" value="MFS_trans_sf"/>
</dbReference>
<dbReference type="EMBL" id="JADIKE010000037">
    <property type="protein sequence ID" value="MBM7126752.1"/>
    <property type="molecule type" value="Genomic_DNA"/>
</dbReference>
<dbReference type="CDD" id="cd17316">
    <property type="entry name" value="MFS_SV2_like"/>
    <property type="match status" value="1"/>
</dbReference>
<keyword evidence="4 7" id="KW-0812">Transmembrane</keyword>
<dbReference type="RefSeq" id="WP_204683275.1">
    <property type="nucleotide sequence ID" value="NZ_BSNR01000004.1"/>
</dbReference>
<evidence type="ECO:0000256" key="1">
    <source>
        <dbReference type="ARBA" id="ARBA00004141"/>
    </source>
</evidence>
<dbReference type="Pfam" id="PF00083">
    <property type="entry name" value="Sugar_tr"/>
    <property type="match status" value="1"/>
</dbReference>
<dbReference type="InterPro" id="IPR005829">
    <property type="entry name" value="Sugar_transporter_CS"/>
</dbReference>
<organism evidence="9 10">
    <name type="scientific">Dyella flava</name>
    <dbReference type="NCBI Taxonomy" id="1920170"/>
    <lineage>
        <taxon>Bacteria</taxon>
        <taxon>Pseudomonadati</taxon>
        <taxon>Pseudomonadota</taxon>
        <taxon>Gammaproteobacteria</taxon>
        <taxon>Lysobacterales</taxon>
        <taxon>Rhodanobacteraceae</taxon>
        <taxon>Dyella</taxon>
    </lineage>
</organism>
<proteinExistence type="inferred from homology"/>
<comment type="caution">
    <text evidence="9">The sequence shown here is derived from an EMBL/GenBank/DDBJ whole genome shotgun (WGS) entry which is preliminary data.</text>
</comment>
<protein>
    <submittedName>
        <fullName evidence="9">MFS transporter</fullName>
    </submittedName>
</protein>
<dbReference type="PROSITE" id="PS50850">
    <property type="entry name" value="MFS"/>
    <property type="match status" value="1"/>
</dbReference>
<keyword evidence="10" id="KW-1185">Reference proteome</keyword>
<feature type="transmembrane region" description="Helical" evidence="7">
    <location>
        <begin position="393"/>
        <end position="413"/>
    </location>
</feature>
<feature type="transmembrane region" description="Helical" evidence="7">
    <location>
        <begin position="107"/>
        <end position="127"/>
    </location>
</feature>
<sequence length="458" mass="48907">MASGDGQATSVRALGDASKQEPQREYTLLDDVPLNGFHCKIAALTFGAHLTEGYALGTVGHALPSLSHQMELDAVWNGLIGSSALAGIFVGSLIFGWLSDRIGRQKIFLLSFLIITLAAFAQFYAASPLMLCALRLLLGIGMGGDFVVGHAILAEFSPRKHRGVLLGSFSVIWTIGYVAANVIGMHFADASPDAWRWLLASAGVPALIVLVLRMGTPESPRWLLGKGRRAEAQAIVRRFFGDNVKLDAGKMPEHSHGGGYGRLFQPDLIRRTLFNCIFFVCLVIPYFAIYTFLPGILKVLHLGESSADLLLNGLLVIGAIFGIWLTVVLPRRVFLIGSFFVACVTLAALSLLPESATMALIVVFAVFTLIMSAVSNLVGVFPPECFPTEVRASGVGLAIACSRLGSAVGTFLLPIGMAHVGLQPAMMMLAAILLIGMLVSMAWAPETRHLCLNEAAGS</sequence>
<evidence type="ECO:0000256" key="3">
    <source>
        <dbReference type="ARBA" id="ARBA00022448"/>
    </source>
</evidence>
<dbReference type="PANTHER" id="PTHR23511:SF34">
    <property type="entry name" value="SYNAPTIC VESICLE GLYCOPROTEIN 2"/>
    <property type="match status" value="1"/>
</dbReference>
<evidence type="ECO:0000256" key="2">
    <source>
        <dbReference type="ARBA" id="ARBA00010992"/>
    </source>
</evidence>
<dbReference type="SUPFAM" id="SSF103473">
    <property type="entry name" value="MFS general substrate transporter"/>
    <property type="match status" value="1"/>
</dbReference>
<evidence type="ECO:0000256" key="4">
    <source>
        <dbReference type="ARBA" id="ARBA00022692"/>
    </source>
</evidence>
<name>A0ABS2K6B8_9GAMM</name>
<keyword evidence="6 7" id="KW-0472">Membrane</keyword>
<evidence type="ECO:0000313" key="10">
    <source>
        <dbReference type="Proteomes" id="UP001430149"/>
    </source>
</evidence>
<evidence type="ECO:0000313" key="9">
    <source>
        <dbReference type="EMBL" id="MBM7126752.1"/>
    </source>
</evidence>
<comment type="subcellular location">
    <subcellularLocation>
        <location evidence="1">Membrane</location>
        <topology evidence="1">Multi-pass membrane protein</topology>
    </subcellularLocation>
</comment>
<evidence type="ECO:0000259" key="8">
    <source>
        <dbReference type="PROSITE" id="PS50850"/>
    </source>
</evidence>
<accession>A0ABS2K6B8</accession>
<dbReference type="PROSITE" id="PS00217">
    <property type="entry name" value="SUGAR_TRANSPORT_2"/>
    <property type="match status" value="1"/>
</dbReference>
<dbReference type="Gene3D" id="1.20.1250.20">
    <property type="entry name" value="MFS general substrate transporter like domains"/>
    <property type="match status" value="1"/>
</dbReference>
<feature type="transmembrane region" description="Helical" evidence="7">
    <location>
        <begin position="425"/>
        <end position="444"/>
    </location>
</feature>
<feature type="domain" description="Major facilitator superfamily (MFS) profile" evidence="8">
    <location>
        <begin position="41"/>
        <end position="448"/>
    </location>
</feature>
<feature type="transmembrane region" description="Helical" evidence="7">
    <location>
        <begin position="74"/>
        <end position="95"/>
    </location>
</feature>
<feature type="transmembrane region" description="Helical" evidence="7">
    <location>
        <begin position="334"/>
        <end position="352"/>
    </location>
</feature>
<dbReference type="Proteomes" id="UP001430149">
    <property type="component" value="Unassembled WGS sequence"/>
</dbReference>